<dbReference type="EMBL" id="FOGW01000004">
    <property type="protein sequence ID" value="SER44205.1"/>
    <property type="molecule type" value="Genomic_DNA"/>
</dbReference>
<evidence type="ECO:0000256" key="8">
    <source>
        <dbReference type="ARBA" id="ARBA00023295"/>
    </source>
</evidence>
<dbReference type="SUPFAM" id="SSF48150">
    <property type="entry name" value="DNA-glycosylase"/>
    <property type="match status" value="1"/>
</dbReference>
<dbReference type="GO" id="GO:0006284">
    <property type="term" value="P:base-excision repair"/>
    <property type="evidence" value="ECO:0007669"/>
    <property type="project" value="InterPro"/>
</dbReference>
<keyword evidence="5" id="KW-0234">DNA repair</keyword>
<evidence type="ECO:0000313" key="11">
    <source>
        <dbReference type="EMBL" id="SER44205.1"/>
    </source>
</evidence>
<dbReference type="InterPro" id="IPR003265">
    <property type="entry name" value="HhH-GPD_domain"/>
</dbReference>
<evidence type="ECO:0000256" key="2">
    <source>
        <dbReference type="ARBA" id="ARBA00012720"/>
    </source>
</evidence>
<dbReference type="Gene3D" id="1.10.340.30">
    <property type="entry name" value="Hypothetical protein, domain 2"/>
    <property type="match status" value="1"/>
</dbReference>
<keyword evidence="6 11" id="KW-0456">Lyase</keyword>
<dbReference type="SMART" id="SM00478">
    <property type="entry name" value="ENDO3c"/>
    <property type="match status" value="1"/>
</dbReference>
<dbReference type="GO" id="GO:0006289">
    <property type="term" value="P:nucleotide-excision repair"/>
    <property type="evidence" value="ECO:0007669"/>
    <property type="project" value="InterPro"/>
</dbReference>
<dbReference type="GO" id="GO:0003684">
    <property type="term" value="F:damaged DNA binding"/>
    <property type="evidence" value="ECO:0007669"/>
    <property type="project" value="InterPro"/>
</dbReference>
<dbReference type="AlphaFoldDB" id="A0A1H9P8I5"/>
<dbReference type="CDD" id="cd00056">
    <property type="entry name" value="ENDO3c"/>
    <property type="match status" value="1"/>
</dbReference>
<gene>
    <name evidence="11" type="ORF">SAMN02910429_00131</name>
</gene>
<evidence type="ECO:0000256" key="5">
    <source>
        <dbReference type="ARBA" id="ARBA00023204"/>
    </source>
</evidence>
<evidence type="ECO:0000256" key="3">
    <source>
        <dbReference type="ARBA" id="ARBA00022763"/>
    </source>
</evidence>
<dbReference type="Proteomes" id="UP000182471">
    <property type="component" value="Unassembled WGS sequence"/>
</dbReference>
<dbReference type="Gene3D" id="3.30.310.260">
    <property type="match status" value="1"/>
</dbReference>
<keyword evidence="3" id="KW-0227">DNA damage</keyword>
<reference evidence="12" key="1">
    <citation type="submission" date="2016-10" db="EMBL/GenBank/DDBJ databases">
        <authorList>
            <person name="Varghese N."/>
            <person name="Submissions S."/>
        </authorList>
    </citation>
    <scope>NUCLEOTIDE SEQUENCE [LARGE SCALE GENOMIC DNA]</scope>
    <source>
        <strain evidence="12">S1b</strain>
    </source>
</reference>
<feature type="domain" description="HhH-GPD" evidence="10">
    <location>
        <begin position="135"/>
        <end position="287"/>
    </location>
</feature>
<protein>
    <recommendedName>
        <fullName evidence="2">DNA-(apurinic or apyrimidinic site) lyase</fullName>
        <ecNumber evidence="2">4.2.99.18</ecNumber>
    </recommendedName>
</protein>
<dbReference type="InterPro" id="IPR052054">
    <property type="entry name" value="Oxidative_DNA_repair_enzyme"/>
</dbReference>
<accession>A0A1H9P8I5</accession>
<comment type="catalytic activity">
    <reaction evidence="9">
        <text>2'-deoxyribonucleotide-(2'-deoxyribose 5'-phosphate)-2'-deoxyribonucleotide-DNA = a 3'-end 2'-deoxyribonucleotide-(2,3-dehydro-2,3-deoxyribose 5'-phosphate)-DNA + a 5'-end 5'-phospho-2'-deoxyribonucleoside-DNA + H(+)</text>
        <dbReference type="Rhea" id="RHEA:66592"/>
        <dbReference type="Rhea" id="RHEA-COMP:13180"/>
        <dbReference type="Rhea" id="RHEA-COMP:16897"/>
        <dbReference type="Rhea" id="RHEA-COMP:17067"/>
        <dbReference type="ChEBI" id="CHEBI:15378"/>
        <dbReference type="ChEBI" id="CHEBI:136412"/>
        <dbReference type="ChEBI" id="CHEBI:157695"/>
        <dbReference type="ChEBI" id="CHEBI:167181"/>
        <dbReference type="EC" id="4.2.99.18"/>
    </reaction>
</comment>
<evidence type="ECO:0000256" key="1">
    <source>
        <dbReference type="ARBA" id="ARBA00010679"/>
    </source>
</evidence>
<proteinExistence type="inferred from homology"/>
<sequence length="293" mass="34686">MQELFQNEIDVKKQNIFQSEVEIIGDFDLKKIENSGEVFRFNEVGNGIFCTIAFGRVLYIRKKFNQTDHAIYEISCSKQEFMDIWYDYFDLSTDYEKIRNMISKEDKFLYNAAEYSKGVRILIQDPWEMIVSFVISQRKNIPAIKKAVETLCECAGNLIDKDKKIYSFPTPEQMYNMSEEDWNKCALGYRTKYLKTIVEQFYYKEITIASLQELDDDKLYNKLLDLYGVGPKVASCIMLFGFHRLNSFPKDVWILRILEEQYNNNFDLDKYSPYNGVIQQYMFYGSLELGRKV</sequence>
<dbReference type="Gene3D" id="1.10.1670.10">
    <property type="entry name" value="Helix-hairpin-Helix base-excision DNA repair enzymes (C-terminal)"/>
    <property type="match status" value="1"/>
</dbReference>
<evidence type="ECO:0000256" key="4">
    <source>
        <dbReference type="ARBA" id="ARBA00022801"/>
    </source>
</evidence>
<comment type="similarity">
    <text evidence="1">Belongs to the type-1 OGG1 family.</text>
</comment>
<dbReference type="RefSeq" id="WP_051532790.1">
    <property type="nucleotide sequence ID" value="NZ_FOGW01000004.1"/>
</dbReference>
<organism evidence="11 12">
    <name type="scientific">Lachnobacterium bovis</name>
    <dbReference type="NCBI Taxonomy" id="140626"/>
    <lineage>
        <taxon>Bacteria</taxon>
        <taxon>Bacillati</taxon>
        <taxon>Bacillota</taxon>
        <taxon>Clostridia</taxon>
        <taxon>Lachnospirales</taxon>
        <taxon>Lachnospiraceae</taxon>
        <taxon>Lachnobacterium</taxon>
    </lineage>
</organism>
<name>A0A1H9P8I5_9FIRM</name>
<dbReference type="PANTHER" id="PTHR10242">
    <property type="entry name" value="8-OXOGUANINE DNA GLYCOSYLASE"/>
    <property type="match status" value="1"/>
</dbReference>
<evidence type="ECO:0000256" key="9">
    <source>
        <dbReference type="ARBA" id="ARBA00044632"/>
    </source>
</evidence>
<dbReference type="InterPro" id="IPR023170">
    <property type="entry name" value="HhH_base_excis_C"/>
</dbReference>
<dbReference type="GO" id="GO:0140078">
    <property type="term" value="F:class I DNA-(apurinic or apyrimidinic site) endonuclease activity"/>
    <property type="evidence" value="ECO:0007669"/>
    <property type="project" value="UniProtKB-EC"/>
</dbReference>
<dbReference type="SUPFAM" id="SSF55945">
    <property type="entry name" value="TATA-box binding protein-like"/>
    <property type="match status" value="1"/>
</dbReference>
<dbReference type="InterPro" id="IPR011257">
    <property type="entry name" value="DNA_glycosylase"/>
</dbReference>
<keyword evidence="4" id="KW-0378">Hydrolase</keyword>
<dbReference type="EC" id="4.2.99.18" evidence="2"/>
<evidence type="ECO:0000313" key="12">
    <source>
        <dbReference type="Proteomes" id="UP000182471"/>
    </source>
</evidence>
<evidence type="ECO:0000256" key="6">
    <source>
        <dbReference type="ARBA" id="ARBA00023239"/>
    </source>
</evidence>
<dbReference type="Pfam" id="PF00730">
    <property type="entry name" value="HhH-GPD"/>
    <property type="match status" value="1"/>
</dbReference>
<evidence type="ECO:0000259" key="10">
    <source>
        <dbReference type="SMART" id="SM00478"/>
    </source>
</evidence>
<keyword evidence="12" id="KW-1185">Reference proteome</keyword>
<dbReference type="Pfam" id="PF07934">
    <property type="entry name" value="OGG_N"/>
    <property type="match status" value="1"/>
</dbReference>
<keyword evidence="7" id="KW-0511">Multifunctional enzyme</keyword>
<dbReference type="GO" id="GO:0008534">
    <property type="term" value="F:oxidized purine nucleobase lesion DNA N-glycosylase activity"/>
    <property type="evidence" value="ECO:0007669"/>
    <property type="project" value="InterPro"/>
</dbReference>
<dbReference type="InterPro" id="IPR012904">
    <property type="entry name" value="OGG_N"/>
</dbReference>
<keyword evidence="8" id="KW-0326">Glycosidase</keyword>
<evidence type="ECO:0000256" key="7">
    <source>
        <dbReference type="ARBA" id="ARBA00023268"/>
    </source>
</evidence>
<dbReference type="PANTHER" id="PTHR10242:SF2">
    <property type="entry name" value="N-GLYCOSYLASE_DNA LYASE"/>
    <property type="match status" value="1"/>
</dbReference>